<dbReference type="Gene3D" id="1.10.10.60">
    <property type="entry name" value="Homeodomain-like"/>
    <property type="match status" value="1"/>
</dbReference>
<dbReference type="EMBL" id="BK057800">
    <property type="protein sequence ID" value="DAE92464.1"/>
    <property type="molecule type" value="Genomic_DNA"/>
</dbReference>
<sequence length="148" mass="16594">MAMPSKKPKLDTFRKVANACGGILSDIAANLGVERSTIYTWCNDDEQFAQALEDSRERFVDLAESNLRKLVAGVPAIEKDENGEKRFAGWIERPSETAIIFTLKTRGKKRGYVERQEVTGADGAELIPPRTLSPEEARQYGLKLNEEY</sequence>
<protein>
    <submittedName>
        <fullName evidence="1">Putative terminase small subunit</fullName>
    </submittedName>
</protein>
<organism evidence="1">
    <name type="scientific">Myoviridae sp. ct7CH26</name>
    <dbReference type="NCBI Taxonomy" id="2827604"/>
    <lineage>
        <taxon>Viruses</taxon>
        <taxon>Duplodnaviria</taxon>
        <taxon>Heunggongvirae</taxon>
        <taxon>Uroviricota</taxon>
        <taxon>Caudoviricetes</taxon>
    </lineage>
</organism>
<proteinExistence type="predicted"/>
<accession>A0A8S5RSI2</accession>
<evidence type="ECO:0000313" key="1">
    <source>
        <dbReference type="EMBL" id="DAE92464.1"/>
    </source>
</evidence>
<name>A0A8S5RSI2_9CAUD</name>
<reference evidence="1" key="1">
    <citation type="journal article" date="2021" name="Proc. Natl. Acad. Sci. U.S.A.">
        <title>A Catalog of Tens of Thousands of Viruses from Human Metagenomes Reveals Hidden Associations with Chronic Diseases.</title>
        <authorList>
            <person name="Tisza M.J."/>
            <person name="Buck C.B."/>
        </authorList>
    </citation>
    <scope>NUCLEOTIDE SEQUENCE</scope>
    <source>
        <strain evidence="1">Ct7CH26</strain>
    </source>
</reference>